<proteinExistence type="predicted"/>
<accession>A0A229S2Y6</accession>
<organism evidence="1 2">
    <name type="scientific">Amycolatopsis thailandensis</name>
    <dbReference type="NCBI Taxonomy" id="589330"/>
    <lineage>
        <taxon>Bacteria</taxon>
        <taxon>Bacillati</taxon>
        <taxon>Actinomycetota</taxon>
        <taxon>Actinomycetes</taxon>
        <taxon>Pseudonocardiales</taxon>
        <taxon>Pseudonocardiaceae</taxon>
        <taxon>Amycolatopsis</taxon>
    </lineage>
</organism>
<reference evidence="1 2" key="1">
    <citation type="submission" date="2017-07" db="EMBL/GenBank/DDBJ databases">
        <title>Amycolatopsis thailandensis Genome sequencing and assembly.</title>
        <authorList>
            <person name="Kaur N."/>
            <person name="Mayilraj S."/>
        </authorList>
    </citation>
    <scope>NUCLEOTIDE SEQUENCE [LARGE SCALE GENOMIC DNA]</scope>
    <source>
        <strain evidence="1 2">JCM 16380</strain>
    </source>
</reference>
<sequence>MPAAPKTPEKIDHQFTLPLIKENGSGWICVVVPKSGELFGTRKAVKIGGTIDGQDFQATMLPLGDGTHMMPVKAALRKTLKKDVGDDVKVHLSQRFS</sequence>
<dbReference type="InterPro" id="IPR037079">
    <property type="entry name" value="AF2212/PG0164-like_sf"/>
</dbReference>
<keyword evidence="2" id="KW-1185">Reference proteome</keyword>
<dbReference type="Pfam" id="PF08922">
    <property type="entry name" value="DUF1905"/>
    <property type="match status" value="1"/>
</dbReference>
<evidence type="ECO:0000313" key="2">
    <source>
        <dbReference type="Proteomes" id="UP000215223"/>
    </source>
</evidence>
<dbReference type="EMBL" id="NMQT01000078">
    <property type="protein sequence ID" value="OXM53131.1"/>
    <property type="molecule type" value="Genomic_DNA"/>
</dbReference>
<protein>
    <recommendedName>
        <fullName evidence="3">DUF1905 domain-containing protein</fullName>
    </recommendedName>
</protein>
<dbReference type="Gene3D" id="2.40.30.100">
    <property type="entry name" value="AF2212/PG0164-like"/>
    <property type="match status" value="1"/>
</dbReference>
<dbReference type="SUPFAM" id="SSF141694">
    <property type="entry name" value="AF2212/PG0164-like"/>
    <property type="match status" value="1"/>
</dbReference>
<name>A0A229S2Y6_9PSEU</name>
<evidence type="ECO:0000313" key="1">
    <source>
        <dbReference type="EMBL" id="OXM53131.1"/>
    </source>
</evidence>
<dbReference type="AlphaFoldDB" id="A0A229S2Y6"/>
<dbReference type="RefSeq" id="WP_093935893.1">
    <property type="nucleotide sequence ID" value="NZ_JBHUSO010000411.1"/>
</dbReference>
<dbReference type="Proteomes" id="UP000215223">
    <property type="component" value="Unassembled WGS sequence"/>
</dbReference>
<dbReference type="OrthoDB" id="8246703at2"/>
<gene>
    <name evidence="1" type="ORF">CFP71_22320</name>
</gene>
<dbReference type="InterPro" id="IPR015018">
    <property type="entry name" value="DUF1905"/>
</dbReference>
<evidence type="ECO:0008006" key="3">
    <source>
        <dbReference type="Google" id="ProtNLM"/>
    </source>
</evidence>
<comment type="caution">
    <text evidence="1">The sequence shown here is derived from an EMBL/GenBank/DDBJ whole genome shotgun (WGS) entry which is preliminary data.</text>
</comment>